<feature type="domain" description="HTH psq-type" evidence="5">
    <location>
        <begin position="2"/>
        <end position="54"/>
    </location>
</feature>
<dbReference type="PROSITE" id="PS51253">
    <property type="entry name" value="HTH_CENPB"/>
    <property type="match status" value="1"/>
</dbReference>
<dbReference type="GO" id="GO:0003677">
    <property type="term" value="F:DNA binding"/>
    <property type="evidence" value="ECO:0007669"/>
    <property type="project" value="UniProtKB-UniRule"/>
</dbReference>
<evidence type="ECO:0000259" key="6">
    <source>
        <dbReference type="PROSITE" id="PS51253"/>
    </source>
</evidence>
<dbReference type="PROSITE" id="PS50960">
    <property type="entry name" value="HTH_PSQ"/>
    <property type="match status" value="1"/>
</dbReference>
<dbReference type="PANTHER" id="PTHR19303:SF73">
    <property type="entry name" value="PROTEIN PDC2"/>
    <property type="match status" value="1"/>
</dbReference>
<gene>
    <name evidence="7" type="primary">TIGD6_1</name>
    <name evidence="7" type="ORF">g.27335</name>
</gene>
<dbReference type="GeneID" id="105215773"/>
<evidence type="ECO:0000256" key="3">
    <source>
        <dbReference type="ARBA" id="ARBA00023242"/>
    </source>
</evidence>
<dbReference type="InterPro" id="IPR006600">
    <property type="entry name" value="HTH_CenpB_DNA-bd_dom"/>
</dbReference>
<dbReference type="Pfam" id="PF04218">
    <property type="entry name" value="CENP-B_N"/>
    <property type="match status" value="1"/>
</dbReference>
<proteinExistence type="predicted"/>
<dbReference type="InterPro" id="IPR004875">
    <property type="entry name" value="DDE_SF_endonuclease_dom"/>
</dbReference>
<reference evidence="7" key="1">
    <citation type="submission" date="2014-11" db="EMBL/GenBank/DDBJ databases">
        <authorList>
            <person name="Geib S."/>
        </authorList>
    </citation>
    <scope>NUCLEOTIDE SEQUENCE</scope>
</reference>
<dbReference type="EMBL" id="GBXI01007723">
    <property type="protein sequence ID" value="JAD06569.1"/>
    <property type="molecule type" value="Transcribed_RNA"/>
</dbReference>
<dbReference type="PANTHER" id="PTHR19303">
    <property type="entry name" value="TRANSPOSON"/>
    <property type="match status" value="1"/>
</dbReference>
<keyword evidence="3 4" id="KW-0539">Nucleus</keyword>
<evidence type="ECO:0000256" key="1">
    <source>
        <dbReference type="ARBA" id="ARBA00004123"/>
    </source>
</evidence>
<name>A0A0A1X5F7_ZEUCU</name>
<sequence length="491" mass="56879">MTGKGRKITSLTIKQKLEIINLVNQDKISKNEVAKEYNCDISTIHRILRNQKEVELSVTRNNLKRKRLRQSSCNKVENALLQWFDQMRATDAAISNAQILQKAKEFAIKMNCDFEPSSGWLWRWQRRENIQYKKLQGEIADAYHAQAGTFRDSLLKDILKDYEPCNIFNADESGLFYKALPNGTLCKEGGKTQKDHLTLLFLCNADGTFKKVFVIGKPRNSRCFNEKDPPVPYYSQNKAWMTVSLWSMIMKEFDREMGKQKRKVLLFVDNASCHKVNGLCLENVKIEFFPSNTTSVLQPLEQGVIHCFKFYFRKILIRKLILSTEKGESIKEFLNSISILNVLTYIKRSWWLVTSETIKNCFRKAGFPFDGNRFDCIEEVCDTIDIPMEIEEFQEYVACDNNVNCFGTLTDDEIVECVLSEDNEVCQSSEECPTIDLGPPSFAEAINALSIVEKFMECNNIEGDDVDLLEEKLFKRRFKNFHQTNFTSFFN</sequence>
<reference evidence="7" key="2">
    <citation type="journal article" date="2015" name="Gigascience">
        <title>Reconstructing a comprehensive transcriptome assembly of a white-pupal translocated strain of the pest fruit fly Bactrocera cucurbitae.</title>
        <authorList>
            <person name="Sim S.B."/>
            <person name="Calla B."/>
            <person name="Hall B."/>
            <person name="DeRego T."/>
            <person name="Geib S.M."/>
        </authorList>
    </citation>
    <scope>NUCLEOTIDE SEQUENCE</scope>
</reference>
<dbReference type="SUPFAM" id="SSF46689">
    <property type="entry name" value="Homeodomain-like"/>
    <property type="match status" value="2"/>
</dbReference>
<dbReference type="GO" id="GO:0005634">
    <property type="term" value="C:nucleus"/>
    <property type="evidence" value="ECO:0007669"/>
    <property type="project" value="UniProtKB-SubCell"/>
</dbReference>
<feature type="DNA-binding region" description="H-T-H motif" evidence="4">
    <location>
        <begin position="30"/>
        <end position="50"/>
    </location>
</feature>
<dbReference type="Pfam" id="PF03184">
    <property type="entry name" value="DDE_1"/>
    <property type="match status" value="1"/>
</dbReference>
<evidence type="ECO:0000259" key="5">
    <source>
        <dbReference type="PROSITE" id="PS50960"/>
    </source>
</evidence>
<feature type="domain" description="HTH CENPB-type" evidence="6">
    <location>
        <begin position="64"/>
        <end position="134"/>
    </location>
</feature>
<organism evidence="7">
    <name type="scientific">Zeugodacus cucurbitae</name>
    <name type="common">Melon fruit fly</name>
    <name type="synonym">Bactrocera cucurbitae</name>
    <dbReference type="NCBI Taxonomy" id="28588"/>
    <lineage>
        <taxon>Eukaryota</taxon>
        <taxon>Metazoa</taxon>
        <taxon>Ecdysozoa</taxon>
        <taxon>Arthropoda</taxon>
        <taxon>Hexapoda</taxon>
        <taxon>Insecta</taxon>
        <taxon>Pterygota</taxon>
        <taxon>Neoptera</taxon>
        <taxon>Endopterygota</taxon>
        <taxon>Diptera</taxon>
        <taxon>Brachycera</taxon>
        <taxon>Muscomorpha</taxon>
        <taxon>Tephritoidea</taxon>
        <taxon>Tephritidae</taxon>
        <taxon>Zeugodacus</taxon>
        <taxon>Zeugodacus</taxon>
    </lineage>
</organism>
<dbReference type="Gene3D" id="1.10.10.60">
    <property type="entry name" value="Homeodomain-like"/>
    <property type="match status" value="2"/>
</dbReference>
<comment type="subcellular location">
    <subcellularLocation>
        <location evidence="1 4">Nucleus</location>
    </subcellularLocation>
</comment>
<dbReference type="InterPro" id="IPR009057">
    <property type="entry name" value="Homeodomain-like_sf"/>
</dbReference>
<dbReference type="Pfam" id="PF03221">
    <property type="entry name" value="HTH_Tnp_Tc5"/>
    <property type="match status" value="1"/>
</dbReference>
<evidence type="ECO:0000256" key="2">
    <source>
        <dbReference type="ARBA" id="ARBA00023125"/>
    </source>
</evidence>
<accession>A0A0A1X5F7</accession>
<dbReference type="OrthoDB" id="8066856at2759"/>
<evidence type="ECO:0000313" key="7">
    <source>
        <dbReference type="EMBL" id="JAD06569.1"/>
    </source>
</evidence>
<dbReference type="InterPro" id="IPR007889">
    <property type="entry name" value="HTH_Psq"/>
</dbReference>
<dbReference type="InterPro" id="IPR050863">
    <property type="entry name" value="CenT-Element_Derived"/>
</dbReference>
<protein>
    <submittedName>
        <fullName evidence="7">Tigger transposable element-derived protein 6</fullName>
    </submittedName>
</protein>
<dbReference type="SMART" id="SM00674">
    <property type="entry name" value="CENPB"/>
    <property type="match status" value="1"/>
</dbReference>
<keyword evidence="2 4" id="KW-0238">DNA-binding</keyword>
<dbReference type="AlphaFoldDB" id="A0A0A1X5F7"/>
<evidence type="ECO:0000256" key="4">
    <source>
        <dbReference type="PROSITE-ProRule" id="PRU00320"/>
    </source>
</evidence>